<evidence type="ECO:0008006" key="3">
    <source>
        <dbReference type="Google" id="ProtNLM"/>
    </source>
</evidence>
<dbReference type="AlphaFoldDB" id="A0A839IX93"/>
<protein>
    <recommendedName>
        <fullName evidence="3">DUF465 domain-containing protein</fullName>
    </recommendedName>
</protein>
<accession>A0A839IX93</accession>
<organism evidence="1 2">
    <name type="scientific">Oceanospirillum sediminis</name>
    <dbReference type="NCBI Taxonomy" id="2760088"/>
    <lineage>
        <taxon>Bacteria</taxon>
        <taxon>Pseudomonadati</taxon>
        <taxon>Pseudomonadota</taxon>
        <taxon>Gammaproteobacteria</taxon>
        <taxon>Oceanospirillales</taxon>
        <taxon>Oceanospirillaceae</taxon>
        <taxon>Oceanospirillum</taxon>
    </lineage>
</organism>
<proteinExistence type="predicted"/>
<evidence type="ECO:0000313" key="2">
    <source>
        <dbReference type="Proteomes" id="UP000565262"/>
    </source>
</evidence>
<comment type="caution">
    <text evidence="1">The sequence shown here is derived from an EMBL/GenBank/DDBJ whole genome shotgun (WGS) entry which is preliminary data.</text>
</comment>
<evidence type="ECO:0000313" key="1">
    <source>
        <dbReference type="EMBL" id="MBB1489069.1"/>
    </source>
</evidence>
<dbReference type="RefSeq" id="WP_182810838.1">
    <property type="nucleotide sequence ID" value="NZ_JACJFM010000042.1"/>
</dbReference>
<keyword evidence="2" id="KW-1185">Reference proteome</keyword>
<sequence length="73" mass="8650">MEPSLVNLIHLRDKEQAYRDKAYASDDSFVRDHLLMQADTIKARHTEMQRVMSDKPNPVLLELKHREEQLSLF</sequence>
<dbReference type="EMBL" id="JACJFM010000042">
    <property type="protein sequence ID" value="MBB1489069.1"/>
    <property type="molecule type" value="Genomic_DNA"/>
</dbReference>
<reference evidence="1 2" key="1">
    <citation type="submission" date="2020-08" db="EMBL/GenBank/DDBJ databases">
        <title>Oceanospirillum sp. nov. isolated from marine sediment.</title>
        <authorList>
            <person name="Ji X."/>
        </authorList>
    </citation>
    <scope>NUCLEOTIDE SEQUENCE [LARGE SCALE GENOMIC DNA]</scope>
    <source>
        <strain evidence="1 2">D5</strain>
    </source>
</reference>
<dbReference type="Proteomes" id="UP000565262">
    <property type="component" value="Unassembled WGS sequence"/>
</dbReference>
<name>A0A839IX93_9GAMM</name>
<gene>
    <name evidence="1" type="ORF">H4O21_20890</name>
</gene>